<organism evidence="3 4">
    <name type="scientific">Agromyces mariniharenae</name>
    <dbReference type="NCBI Taxonomy" id="2604423"/>
    <lineage>
        <taxon>Bacteria</taxon>
        <taxon>Bacillati</taxon>
        <taxon>Actinomycetota</taxon>
        <taxon>Actinomycetes</taxon>
        <taxon>Micrococcales</taxon>
        <taxon>Microbacteriaceae</taxon>
        <taxon>Agromyces</taxon>
    </lineage>
</organism>
<proteinExistence type="predicted"/>
<accession>A0A5S4V826</accession>
<dbReference type="Pfam" id="PF24390">
    <property type="entry name" value="PRTase-CE"/>
    <property type="match status" value="1"/>
</dbReference>
<dbReference type="InterPro" id="IPR057055">
    <property type="entry name" value="wHTH-PRTase_assoc"/>
</dbReference>
<keyword evidence="4" id="KW-1185">Reference proteome</keyword>
<evidence type="ECO:0000259" key="2">
    <source>
        <dbReference type="Pfam" id="PF24409"/>
    </source>
</evidence>
<evidence type="ECO:0000259" key="1">
    <source>
        <dbReference type="Pfam" id="PF24390"/>
    </source>
</evidence>
<dbReference type="EMBL" id="VSSB01000001">
    <property type="protein sequence ID" value="TYL54033.1"/>
    <property type="molecule type" value="Genomic_DNA"/>
</dbReference>
<name>A0A5S4V826_9MICO</name>
<reference evidence="3 4" key="1">
    <citation type="submission" date="2019-08" db="EMBL/GenBank/DDBJ databases">
        <authorList>
            <person name="Hu J."/>
        </authorList>
    </citation>
    <scope>NUCLEOTIDE SEQUENCE [LARGE SCALE GENOMIC DNA]</scope>
    <source>
        <strain evidence="3 4">NEAU-184</strain>
    </source>
</reference>
<dbReference type="Proteomes" id="UP000325243">
    <property type="component" value="Unassembled WGS sequence"/>
</dbReference>
<protein>
    <submittedName>
        <fullName evidence="3">Uncharacterized protein</fullName>
    </submittedName>
</protein>
<sequence>MFEHFDPSQDLDSEPGSEALMAHLVNEVRRATPQELLVPTPLTLEGLRGVRARTLLFLTDYIGSGHQVITYVDAWCRHPTIRSWRSFGFIRVVVMAYASTIAGKRLVEADTHIDALELVEVAPALGAWTRIIDDPKIAEVCRLYARRGRLRGAPLGYQDSAGLFATSFSVPNNLPAILIRRSPRWMPFFEGRSVTATLAEEIGEHHPDIEVADEVAAVGDARLAARYREGGIEARWHDYLGLLALLPKSEEEIALALGLTIPEVRSLRSVVVRLGLVDQSGRLTPAGKQTLVSNRRKPRIVSAGLRPDASPYYPRLTR</sequence>
<dbReference type="AlphaFoldDB" id="A0A5S4V826"/>
<feature type="domain" description="PRTase-CE" evidence="1">
    <location>
        <begin position="51"/>
        <end position="190"/>
    </location>
</feature>
<evidence type="ECO:0000313" key="4">
    <source>
        <dbReference type="Proteomes" id="UP000325243"/>
    </source>
</evidence>
<comment type="caution">
    <text evidence="3">The sequence shown here is derived from an EMBL/GenBank/DDBJ whole genome shotgun (WGS) entry which is preliminary data.</text>
</comment>
<feature type="domain" description="PRTase associated wHTH" evidence="2">
    <location>
        <begin position="240"/>
        <end position="315"/>
    </location>
</feature>
<evidence type="ECO:0000313" key="3">
    <source>
        <dbReference type="EMBL" id="TYL54033.1"/>
    </source>
</evidence>
<dbReference type="InterPro" id="IPR056920">
    <property type="entry name" value="PRTase-CE"/>
</dbReference>
<gene>
    <name evidence="3" type="ORF">FYC51_10575</name>
</gene>
<dbReference type="Pfam" id="PF24409">
    <property type="entry name" value="wHTH-PRTase_assc"/>
    <property type="match status" value="1"/>
</dbReference>